<organism evidence="1 2">
    <name type="scientific">Helicoverpa armigera</name>
    <name type="common">Cotton bollworm</name>
    <name type="synonym">Heliothis armigera</name>
    <dbReference type="NCBI Taxonomy" id="29058"/>
    <lineage>
        <taxon>Eukaryota</taxon>
        <taxon>Metazoa</taxon>
        <taxon>Ecdysozoa</taxon>
        <taxon>Arthropoda</taxon>
        <taxon>Hexapoda</taxon>
        <taxon>Insecta</taxon>
        <taxon>Pterygota</taxon>
        <taxon>Neoptera</taxon>
        <taxon>Endopterygota</taxon>
        <taxon>Lepidoptera</taxon>
        <taxon>Glossata</taxon>
        <taxon>Ditrysia</taxon>
        <taxon>Noctuoidea</taxon>
        <taxon>Noctuidae</taxon>
        <taxon>Heliothinae</taxon>
        <taxon>Helicoverpa</taxon>
    </lineage>
</organism>
<reference evidence="1 2" key="1">
    <citation type="journal article" date="2017" name="BMC Biol.">
        <title>Genomic innovations, transcriptional plasticity and gene loss underlying the evolution and divergence of two highly polyphagous and invasive Helicoverpa pest species.</title>
        <authorList>
            <person name="Pearce S.L."/>
            <person name="Clarke D.F."/>
            <person name="East P.D."/>
            <person name="Elfekih S."/>
            <person name="Gordon K.H."/>
            <person name="Jermiin L.S."/>
            <person name="McGaughran A."/>
            <person name="Oakeshott J.G."/>
            <person name="Papanikolaou A."/>
            <person name="Perera O.P."/>
            <person name="Rane R.V."/>
            <person name="Richards S."/>
            <person name="Tay W.T."/>
            <person name="Walsh T.K."/>
            <person name="Anderson A."/>
            <person name="Anderson C.J."/>
            <person name="Asgari S."/>
            <person name="Board P.G."/>
            <person name="Bretschneider A."/>
            <person name="Campbell P.M."/>
            <person name="Chertemps T."/>
            <person name="Christeller J.T."/>
            <person name="Coppin C.W."/>
            <person name="Downes S.J."/>
            <person name="Duan G."/>
            <person name="Farnsworth C.A."/>
            <person name="Good R.T."/>
            <person name="Han L.B."/>
            <person name="Han Y.C."/>
            <person name="Hatje K."/>
            <person name="Horne I."/>
            <person name="Huang Y.P."/>
            <person name="Hughes D.S."/>
            <person name="Jacquin-Joly E."/>
            <person name="James W."/>
            <person name="Jhangiani S."/>
            <person name="Kollmar M."/>
            <person name="Kuwar S.S."/>
            <person name="Li S."/>
            <person name="Liu N.Y."/>
            <person name="Maibeche M.T."/>
            <person name="Miller J.R."/>
            <person name="Montagne N."/>
            <person name="Perry T."/>
            <person name="Qu J."/>
            <person name="Song S.V."/>
            <person name="Sutton G.G."/>
            <person name="Vogel H."/>
            <person name="Walenz B.P."/>
            <person name="Xu W."/>
            <person name="Zhang H.J."/>
            <person name="Zou Z."/>
            <person name="Batterham P."/>
            <person name="Edwards O.R."/>
            <person name="Feyereisen R."/>
            <person name="Gibbs R.A."/>
            <person name="Heckel D.G."/>
            <person name="McGrath A."/>
            <person name="Robin C."/>
            <person name="Scherer S.E."/>
            <person name="Worley K.C."/>
            <person name="Wu Y.D."/>
        </authorList>
    </citation>
    <scope>NUCLEOTIDE SEQUENCE [LARGE SCALE GENOMIC DNA]</scope>
    <source>
        <strain evidence="1">Harm_GR_Male_#8</strain>
        <tissue evidence="1">Whole organism</tissue>
    </source>
</reference>
<evidence type="ECO:0000313" key="1">
    <source>
        <dbReference type="EMBL" id="PZC73187.1"/>
    </source>
</evidence>
<proteinExistence type="predicted"/>
<dbReference type="EMBL" id="KZ150120">
    <property type="protein sequence ID" value="PZC73187.1"/>
    <property type="molecule type" value="Genomic_DNA"/>
</dbReference>
<accession>A0A2W1BIX1</accession>
<keyword evidence="2" id="KW-1185">Reference proteome</keyword>
<gene>
    <name evidence="1" type="primary">HaOG209919</name>
    <name evidence="1" type="ORF">B5X24_HaOG209919</name>
</gene>
<name>A0A2W1BIX1_HELAM</name>
<evidence type="ECO:0000313" key="2">
    <source>
        <dbReference type="Proteomes" id="UP000249218"/>
    </source>
</evidence>
<sequence>MNFMYDVQQRLTSFLARICRLAYKEWCRYRATDAVPDLSAYYIEDYFSLLPNYVPVPFYIEDYRSLYPNYVPSSQATQVRACVHTPPPLIPLAAPELRGRITSLRVERVTTVRTSNGEQRS</sequence>
<protein>
    <submittedName>
        <fullName evidence="1">Uncharacterized protein</fullName>
    </submittedName>
</protein>
<dbReference type="AlphaFoldDB" id="A0A2W1BIX1"/>
<dbReference type="Proteomes" id="UP000249218">
    <property type="component" value="Unassembled WGS sequence"/>
</dbReference>